<dbReference type="GO" id="GO:0052621">
    <property type="term" value="F:diguanylate cyclase activity"/>
    <property type="evidence" value="ECO:0007669"/>
    <property type="project" value="TreeGrafter"/>
</dbReference>
<dbReference type="CDD" id="cd00130">
    <property type="entry name" value="PAS"/>
    <property type="match status" value="1"/>
</dbReference>
<dbReference type="InterPro" id="IPR000160">
    <property type="entry name" value="GGDEF_dom"/>
</dbReference>
<dbReference type="InterPro" id="IPR043128">
    <property type="entry name" value="Rev_trsase/Diguanyl_cyclase"/>
</dbReference>
<dbReference type="EMBL" id="CP014167">
    <property type="protein sequence ID" value="ANS75897.1"/>
    <property type="molecule type" value="Genomic_DNA"/>
</dbReference>
<dbReference type="InterPro" id="IPR000014">
    <property type="entry name" value="PAS"/>
</dbReference>
<keyword evidence="1" id="KW-0472">Membrane</keyword>
<evidence type="ECO:0000313" key="5">
    <source>
        <dbReference type="Proteomes" id="UP000092573"/>
    </source>
</evidence>
<dbReference type="Gene3D" id="3.30.70.270">
    <property type="match status" value="1"/>
</dbReference>
<dbReference type="GO" id="GO:1902201">
    <property type="term" value="P:negative regulation of bacterial-type flagellum-dependent cell motility"/>
    <property type="evidence" value="ECO:0007669"/>
    <property type="project" value="TreeGrafter"/>
</dbReference>
<evidence type="ECO:0000313" key="4">
    <source>
        <dbReference type="EMBL" id="ANS75897.1"/>
    </source>
</evidence>
<sequence length="525" mass="58701">MGSFISNYIVIVSLSGVLNVLLAFLAYFRRTDFQGTKAFVAIAVTSAIYIFGYAVELSSSSLEEIRLWTKIEYLGLPFISPADLILVLYFVGLDKLLNRITLPLLFVIPAVSCLLALTNDYHHLLYRDMYLNMDAPFPTANIVMGPWYIVHGSYTFGCLCAGGCIILAKWNSMKHNYKWQMLTLLVGIILPSAASLAYLFGLSPYGMDPVPVVMSVTSTLYIIAIWSRGMLTAAPIARESLFGHLSDSVLVLDIFERVVDYNPAAEQSIRGLDASSIGKPLARLVEKFSPETLIFIQSNDPAVPAETQVEWKDGEKTFHYQLHCSPLTKRDGRNIGRIVKLTDITEQTMLQEKLQFMATRDSLTQIYNRGYWMDKSREALSACQKLEEPLAVILLDIDHFKNINDRYGHDIGDEALRHLVAVCRSLVHEEMPFGRYGGEEFVICLPGRNLDQAGYIAEMIRKGIEDSPLATPSQQLPITASFGVADETCGQTLEEMLSEADKALYQSKHGGRNRVHLARPKTVYP</sequence>
<dbReference type="RefSeq" id="WP_068698045.1">
    <property type="nucleotide sequence ID" value="NZ_CP014167.1"/>
</dbReference>
<dbReference type="Gene3D" id="3.30.450.20">
    <property type="entry name" value="PAS domain"/>
    <property type="match status" value="1"/>
</dbReference>
<gene>
    <name evidence="4" type="ORF">AWM70_15960</name>
</gene>
<dbReference type="FunFam" id="3.30.70.270:FF:000001">
    <property type="entry name" value="Diguanylate cyclase domain protein"/>
    <property type="match status" value="1"/>
</dbReference>
<dbReference type="Pfam" id="PF08448">
    <property type="entry name" value="PAS_4"/>
    <property type="match status" value="1"/>
</dbReference>
<dbReference type="InterPro" id="IPR035965">
    <property type="entry name" value="PAS-like_dom_sf"/>
</dbReference>
<proteinExistence type="predicted"/>
<feature type="transmembrane region" description="Helical" evidence="1">
    <location>
        <begin position="6"/>
        <end position="26"/>
    </location>
</feature>
<feature type="transmembrane region" description="Helical" evidence="1">
    <location>
        <begin position="75"/>
        <end position="93"/>
    </location>
</feature>
<dbReference type="InterPro" id="IPR029787">
    <property type="entry name" value="Nucleotide_cyclase"/>
</dbReference>
<dbReference type="InterPro" id="IPR000700">
    <property type="entry name" value="PAS-assoc_C"/>
</dbReference>
<dbReference type="OrthoDB" id="9759607at2"/>
<feature type="domain" description="GGDEF" evidence="3">
    <location>
        <begin position="388"/>
        <end position="520"/>
    </location>
</feature>
<dbReference type="SUPFAM" id="SSF55785">
    <property type="entry name" value="PYP-like sensor domain (PAS domain)"/>
    <property type="match status" value="1"/>
</dbReference>
<dbReference type="PANTHER" id="PTHR45138">
    <property type="entry name" value="REGULATORY COMPONENTS OF SENSORY TRANSDUCTION SYSTEM"/>
    <property type="match status" value="1"/>
</dbReference>
<dbReference type="InterPro" id="IPR031621">
    <property type="entry name" value="HisKA_7TM"/>
</dbReference>
<feature type="transmembrane region" description="Helical" evidence="1">
    <location>
        <begin position="38"/>
        <end position="55"/>
    </location>
</feature>
<dbReference type="PANTHER" id="PTHR45138:SF9">
    <property type="entry name" value="DIGUANYLATE CYCLASE DGCM-RELATED"/>
    <property type="match status" value="1"/>
</dbReference>
<dbReference type="NCBIfam" id="TIGR00254">
    <property type="entry name" value="GGDEF"/>
    <property type="match status" value="1"/>
</dbReference>
<dbReference type="KEGG" id="pyg:AWM70_15960"/>
<dbReference type="STRING" id="1462996.AWM70_15960"/>
<feature type="transmembrane region" description="Helical" evidence="1">
    <location>
        <begin position="182"/>
        <end position="200"/>
    </location>
</feature>
<dbReference type="Proteomes" id="UP000092573">
    <property type="component" value="Chromosome"/>
</dbReference>
<dbReference type="AlphaFoldDB" id="A0A1B1N399"/>
<dbReference type="InterPro" id="IPR050469">
    <property type="entry name" value="Diguanylate_Cyclase"/>
</dbReference>
<dbReference type="Pfam" id="PF00990">
    <property type="entry name" value="GGDEF"/>
    <property type="match status" value="1"/>
</dbReference>
<dbReference type="CDD" id="cd01949">
    <property type="entry name" value="GGDEF"/>
    <property type="match status" value="1"/>
</dbReference>
<dbReference type="SUPFAM" id="SSF55073">
    <property type="entry name" value="Nucleotide cyclase"/>
    <property type="match status" value="1"/>
</dbReference>
<protein>
    <recommendedName>
        <fullName evidence="6">Diguanylate cyclase</fullName>
    </recommendedName>
</protein>
<dbReference type="Pfam" id="PF16927">
    <property type="entry name" value="HisKA_7TM"/>
    <property type="match status" value="1"/>
</dbReference>
<evidence type="ECO:0000259" key="3">
    <source>
        <dbReference type="PROSITE" id="PS50887"/>
    </source>
</evidence>
<evidence type="ECO:0008006" key="6">
    <source>
        <dbReference type="Google" id="ProtNLM"/>
    </source>
</evidence>
<dbReference type="GO" id="GO:0043709">
    <property type="term" value="P:cell adhesion involved in single-species biofilm formation"/>
    <property type="evidence" value="ECO:0007669"/>
    <property type="project" value="TreeGrafter"/>
</dbReference>
<name>A0A1B1N399_9BACL</name>
<feature type="domain" description="PAC" evidence="2">
    <location>
        <begin position="303"/>
        <end position="356"/>
    </location>
</feature>
<evidence type="ECO:0000256" key="1">
    <source>
        <dbReference type="SAM" id="Phobius"/>
    </source>
</evidence>
<organism evidence="4 5">
    <name type="scientific">Paenibacillus yonginensis</name>
    <dbReference type="NCBI Taxonomy" id="1462996"/>
    <lineage>
        <taxon>Bacteria</taxon>
        <taxon>Bacillati</taxon>
        <taxon>Bacillota</taxon>
        <taxon>Bacilli</taxon>
        <taxon>Bacillales</taxon>
        <taxon>Paenibacillaceae</taxon>
        <taxon>Paenibacillus</taxon>
    </lineage>
</organism>
<evidence type="ECO:0000259" key="2">
    <source>
        <dbReference type="PROSITE" id="PS50113"/>
    </source>
</evidence>
<keyword evidence="1" id="KW-1133">Transmembrane helix</keyword>
<dbReference type="InterPro" id="IPR013656">
    <property type="entry name" value="PAS_4"/>
</dbReference>
<dbReference type="PROSITE" id="PS50887">
    <property type="entry name" value="GGDEF"/>
    <property type="match status" value="1"/>
</dbReference>
<keyword evidence="1" id="KW-0812">Transmembrane</keyword>
<accession>A0A1B1N399</accession>
<reference evidence="4 5" key="1">
    <citation type="submission" date="2016-01" db="EMBL/GenBank/DDBJ databases">
        <title>Complete Genome Sequence of Paenibacillus yonginensis DCY84, a novel Plant Growth-Promoting Bacteria with Elicitation of Induced Systemic Resistance.</title>
        <authorList>
            <person name="Kim Y.J."/>
            <person name="Yang D.C."/>
            <person name="Sukweenadhi J."/>
        </authorList>
    </citation>
    <scope>NUCLEOTIDE SEQUENCE [LARGE SCALE GENOMIC DNA]</scope>
    <source>
        <strain evidence="4 5">DCY84</strain>
    </source>
</reference>
<dbReference type="PROSITE" id="PS50113">
    <property type="entry name" value="PAC"/>
    <property type="match status" value="1"/>
</dbReference>
<feature type="transmembrane region" description="Helical" evidence="1">
    <location>
        <begin position="212"/>
        <end position="231"/>
    </location>
</feature>
<feature type="transmembrane region" description="Helical" evidence="1">
    <location>
        <begin position="147"/>
        <end position="170"/>
    </location>
</feature>
<dbReference type="SMART" id="SM00267">
    <property type="entry name" value="GGDEF"/>
    <property type="match status" value="1"/>
</dbReference>
<feature type="transmembrane region" description="Helical" evidence="1">
    <location>
        <begin position="100"/>
        <end position="118"/>
    </location>
</feature>
<dbReference type="GO" id="GO:0005886">
    <property type="term" value="C:plasma membrane"/>
    <property type="evidence" value="ECO:0007669"/>
    <property type="project" value="TreeGrafter"/>
</dbReference>
<keyword evidence="5" id="KW-1185">Reference proteome</keyword>